<name>A0A8S9Q250_BRACR</name>
<organism evidence="1 2">
    <name type="scientific">Brassica cretica</name>
    <name type="common">Mustard</name>
    <dbReference type="NCBI Taxonomy" id="69181"/>
    <lineage>
        <taxon>Eukaryota</taxon>
        <taxon>Viridiplantae</taxon>
        <taxon>Streptophyta</taxon>
        <taxon>Embryophyta</taxon>
        <taxon>Tracheophyta</taxon>
        <taxon>Spermatophyta</taxon>
        <taxon>Magnoliopsida</taxon>
        <taxon>eudicotyledons</taxon>
        <taxon>Gunneridae</taxon>
        <taxon>Pentapetalae</taxon>
        <taxon>rosids</taxon>
        <taxon>malvids</taxon>
        <taxon>Brassicales</taxon>
        <taxon>Brassicaceae</taxon>
        <taxon>Brassiceae</taxon>
        <taxon>Brassica</taxon>
    </lineage>
</organism>
<reference evidence="1" key="1">
    <citation type="submission" date="2019-12" db="EMBL/GenBank/DDBJ databases">
        <title>Genome sequencing and annotation of Brassica cretica.</title>
        <authorList>
            <person name="Studholme D.J."/>
            <person name="Sarris P."/>
        </authorList>
    </citation>
    <scope>NUCLEOTIDE SEQUENCE</scope>
    <source>
        <strain evidence="1">PFS-109/04</strain>
        <tissue evidence="1">Leaf</tissue>
    </source>
</reference>
<dbReference type="AlphaFoldDB" id="A0A8S9Q250"/>
<gene>
    <name evidence="1" type="ORF">F2Q69_00047712</name>
</gene>
<dbReference type="EMBL" id="QGKX02001347">
    <property type="protein sequence ID" value="KAF3526111.1"/>
    <property type="molecule type" value="Genomic_DNA"/>
</dbReference>
<evidence type="ECO:0000313" key="1">
    <source>
        <dbReference type="EMBL" id="KAF3526111.1"/>
    </source>
</evidence>
<sequence length="138" mass="15552">MAVSGYLGLRMMVVASSTVWRAVAPVTRSALAVQSIVSSVEHVGQLTCLRDAAIQSNKLYRTHVHKKSPSKGLNWRAIYEEKWRCRLNLSHSPMICQGHLPRIVLWSRRPKQSSGFRDRIGTPEEVGKRLGTELAEWS</sequence>
<evidence type="ECO:0000313" key="2">
    <source>
        <dbReference type="Proteomes" id="UP000712600"/>
    </source>
</evidence>
<dbReference type="Proteomes" id="UP000712600">
    <property type="component" value="Unassembled WGS sequence"/>
</dbReference>
<protein>
    <submittedName>
        <fullName evidence="1">Uncharacterized protein</fullName>
    </submittedName>
</protein>
<proteinExistence type="predicted"/>
<comment type="caution">
    <text evidence="1">The sequence shown here is derived from an EMBL/GenBank/DDBJ whole genome shotgun (WGS) entry which is preliminary data.</text>
</comment>
<accession>A0A8S9Q250</accession>